<comment type="caution">
    <text evidence="2">The sequence shown here is derived from an EMBL/GenBank/DDBJ whole genome shotgun (WGS) entry which is preliminary data.</text>
</comment>
<dbReference type="CDD" id="cd06558">
    <property type="entry name" value="crotonase-like"/>
    <property type="match status" value="1"/>
</dbReference>
<protein>
    <submittedName>
        <fullName evidence="2">Enoyl-CoA hydratase/isomerase family protein</fullName>
    </submittedName>
</protein>
<dbReference type="GO" id="GO:0016853">
    <property type="term" value="F:isomerase activity"/>
    <property type="evidence" value="ECO:0007669"/>
    <property type="project" value="UniProtKB-KW"/>
</dbReference>
<evidence type="ECO:0000313" key="3">
    <source>
        <dbReference type="Proteomes" id="UP000323380"/>
    </source>
</evidence>
<dbReference type="InterPro" id="IPR051683">
    <property type="entry name" value="Enoyl-CoA_Hydratase/Isomerase"/>
</dbReference>
<sequence length="295" mass="31263">MAGRDPRDLVGGKLEPRRAQRVFRRVDVRCFVHLRAFPSVVPWIRSAAPPDPEEQRVSAEPLRIDVTGPVGLVEIRRPDRRNAIDAATAARLVEAVARLDADPAVSAIVLCGQGGDLSSGADMAEPAPDPADVPWRQTPHARLLRAVRTSALPVVAAVEGWALGLGVGLVGASTYAVAGASARFGLPEAQFGFFPMGAAPNVVRRVRPDVVLRWALTGRRFGAAEAAAHALVTDVVPAGEALTAARELAAGLGSAPRHVVTAGMAWLRQWAGHAVGPLDDWSEEHMTFAEPPPEE</sequence>
<dbReference type="SUPFAM" id="SSF52096">
    <property type="entry name" value="ClpP/crotonase"/>
    <property type="match status" value="1"/>
</dbReference>
<evidence type="ECO:0000313" key="2">
    <source>
        <dbReference type="EMBL" id="TYB45481.1"/>
    </source>
</evidence>
<dbReference type="AlphaFoldDB" id="A0A5D0NN97"/>
<dbReference type="STRING" id="1220554.GCA_001552135_04566"/>
<dbReference type="Proteomes" id="UP000323380">
    <property type="component" value="Unassembled WGS sequence"/>
</dbReference>
<dbReference type="InterPro" id="IPR029045">
    <property type="entry name" value="ClpP/crotonase-like_dom_sf"/>
</dbReference>
<accession>A0A5D0NN97</accession>
<dbReference type="EMBL" id="VSFG01000003">
    <property type="protein sequence ID" value="TYB45481.1"/>
    <property type="molecule type" value="Genomic_DNA"/>
</dbReference>
<dbReference type="InterPro" id="IPR001753">
    <property type="entry name" value="Enoyl-CoA_hydra/iso"/>
</dbReference>
<organism evidence="2 3">
    <name type="scientific">Actinomadura chibensis</name>
    <dbReference type="NCBI Taxonomy" id="392828"/>
    <lineage>
        <taxon>Bacteria</taxon>
        <taxon>Bacillati</taxon>
        <taxon>Actinomycetota</taxon>
        <taxon>Actinomycetes</taxon>
        <taxon>Streptosporangiales</taxon>
        <taxon>Thermomonosporaceae</taxon>
        <taxon>Actinomadura</taxon>
    </lineage>
</organism>
<dbReference type="PANTHER" id="PTHR42964">
    <property type="entry name" value="ENOYL-COA HYDRATASE"/>
    <property type="match status" value="1"/>
</dbReference>
<dbReference type="PANTHER" id="PTHR42964:SF1">
    <property type="entry name" value="POLYKETIDE BIOSYNTHESIS ENOYL-COA HYDRATASE PKSH-RELATED"/>
    <property type="match status" value="1"/>
</dbReference>
<proteinExistence type="inferred from homology"/>
<keyword evidence="2" id="KW-0413">Isomerase</keyword>
<dbReference type="Gene3D" id="3.90.226.10">
    <property type="entry name" value="2-enoyl-CoA Hydratase, Chain A, domain 1"/>
    <property type="match status" value="1"/>
</dbReference>
<keyword evidence="3" id="KW-1185">Reference proteome</keyword>
<reference evidence="2 3" key="1">
    <citation type="submission" date="2019-08" db="EMBL/GenBank/DDBJ databases">
        <title>Actinomadura sp. nov. CYP1-5 isolated from mountain soil.</title>
        <authorList>
            <person name="Songsumanus A."/>
            <person name="Kuncharoen N."/>
            <person name="Kudo T."/>
            <person name="Yuki M."/>
            <person name="Igarashi Y."/>
            <person name="Tanasupawat S."/>
        </authorList>
    </citation>
    <scope>NUCLEOTIDE SEQUENCE [LARGE SCALE GENOMIC DNA]</scope>
    <source>
        <strain evidence="2 3">JCM 14158</strain>
    </source>
</reference>
<name>A0A5D0NN97_9ACTN</name>
<dbReference type="Pfam" id="PF00378">
    <property type="entry name" value="ECH_1"/>
    <property type="match status" value="1"/>
</dbReference>
<gene>
    <name evidence="2" type="ORF">FXF69_18785</name>
</gene>
<evidence type="ECO:0000256" key="1">
    <source>
        <dbReference type="ARBA" id="ARBA00005254"/>
    </source>
</evidence>
<comment type="similarity">
    <text evidence="1">Belongs to the enoyl-CoA hydratase/isomerase family.</text>
</comment>